<accession>A0A2V4C3Y1</accession>
<keyword evidence="2" id="KW-1185">Reference proteome</keyword>
<dbReference type="AlphaFoldDB" id="A0A2V4C3Y1"/>
<protein>
    <submittedName>
        <fullName evidence="1">Uncharacterized protein</fullName>
    </submittedName>
</protein>
<evidence type="ECO:0000313" key="2">
    <source>
        <dbReference type="Proteomes" id="UP000247681"/>
    </source>
</evidence>
<dbReference type="Proteomes" id="UP000247681">
    <property type="component" value="Unassembled WGS sequence"/>
</dbReference>
<reference evidence="1 2" key="1">
    <citation type="submission" date="2018-05" db="EMBL/GenBank/DDBJ databases">
        <title>Flavobacterium sp. strain IMCC34758, incomplete genome.</title>
        <authorList>
            <person name="Joung Y."/>
        </authorList>
    </citation>
    <scope>NUCLEOTIDE SEQUENCE [LARGE SCALE GENOMIC DNA]</scope>
    <source>
        <strain evidence="1 2">IMCC34758</strain>
    </source>
</reference>
<evidence type="ECO:0000313" key="1">
    <source>
        <dbReference type="EMBL" id="PXY46041.1"/>
    </source>
</evidence>
<name>A0A2V4C3Y1_9FLAO</name>
<sequence length="381" mass="44670">MIIWKILKSKIFMRVITKVFFLFAFFALFNCKNKELDRKQSSVLVEKKVKENSSIPLKILLSENEFITEIFFETDLINFRIYYLKDKETSYLKVEQFNNYSSVDFCINTSSMEEAKNQFRLFKEDSFYYLMIPTCAEELPTFHVVKFDASNSFNDLGIYTFKYNEKIISLGKFNDINYSLLNQNNEVVIKGKLSEEDFYLSKITDFKNKTEITSDDLTLINELSSKNRSSHTQISKFIGDKFIIDKNNKGDGLFRSNNLDQLFKFKNEIYKQGKSFVNIDKGYHLATINIMNLELNEIKETYILSFNKDKLSDTLKIGTNLVIDCNIIIEKNNNERAFCLRLVNDNKIYTVYSLDSENKIIKMPPNTAVRQSDVINLDDRE</sequence>
<dbReference type="EMBL" id="QJHL01000001">
    <property type="protein sequence ID" value="PXY46041.1"/>
    <property type="molecule type" value="Genomic_DNA"/>
</dbReference>
<gene>
    <name evidence="1" type="ORF">DMB68_02305</name>
</gene>
<organism evidence="1 2">
    <name type="scientific">Flavobacterium hydrophilum</name>
    <dbReference type="NCBI Taxonomy" id="2211445"/>
    <lineage>
        <taxon>Bacteria</taxon>
        <taxon>Pseudomonadati</taxon>
        <taxon>Bacteroidota</taxon>
        <taxon>Flavobacteriia</taxon>
        <taxon>Flavobacteriales</taxon>
        <taxon>Flavobacteriaceae</taxon>
        <taxon>Flavobacterium</taxon>
    </lineage>
</organism>
<proteinExistence type="predicted"/>
<comment type="caution">
    <text evidence="1">The sequence shown here is derived from an EMBL/GenBank/DDBJ whole genome shotgun (WGS) entry which is preliminary data.</text>
</comment>